<evidence type="ECO:0000313" key="3">
    <source>
        <dbReference type="Proteomes" id="UP000694865"/>
    </source>
</evidence>
<dbReference type="Proteomes" id="UP000694865">
    <property type="component" value="Unplaced"/>
</dbReference>
<accession>A0ABM0MZH8</accession>
<dbReference type="InterPro" id="IPR001128">
    <property type="entry name" value="Cyt_P450"/>
</dbReference>
<comment type="similarity">
    <text evidence="1">Belongs to the cytochrome P450 family.</text>
</comment>
<evidence type="ECO:0000256" key="1">
    <source>
        <dbReference type="ARBA" id="ARBA00010617"/>
    </source>
</evidence>
<reference evidence="4" key="1">
    <citation type="submission" date="2025-08" db="UniProtKB">
        <authorList>
            <consortium name="RefSeq"/>
        </authorList>
    </citation>
    <scope>IDENTIFICATION</scope>
    <source>
        <tissue evidence="4">Testes</tissue>
    </source>
</reference>
<evidence type="ECO:0000256" key="2">
    <source>
        <dbReference type="SAM" id="Phobius"/>
    </source>
</evidence>
<proteinExistence type="inferred from homology"/>
<dbReference type="PRINTS" id="PR00463">
    <property type="entry name" value="EP450I"/>
</dbReference>
<organism evidence="3 4">
    <name type="scientific">Saccoglossus kowalevskii</name>
    <name type="common">Acorn worm</name>
    <dbReference type="NCBI Taxonomy" id="10224"/>
    <lineage>
        <taxon>Eukaryota</taxon>
        <taxon>Metazoa</taxon>
        <taxon>Hemichordata</taxon>
        <taxon>Enteropneusta</taxon>
        <taxon>Harrimaniidae</taxon>
        <taxon>Saccoglossus</taxon>
    </lineage>
</organism>
<dbReference type="PANTHER" id="PTHR24280">
    <property type="entry name" value="CYTOCHROME P450 20A1"/>
    <property type="match status" value="1"/>
</dbReference>
<dbReference type="GeneID" id="102802734"/>
<dbReference type="SUPFAM" id="SSF48264">
    <property type="entry name" value="Cytochrome P450"/>
    <property type="match status" value="1"/>
</dbReference>
<dbReference type="InterPro" id="IPR036396">
    <property type="entry name" value="Cyt_P450_sf"/>
</dbReference>
<protein>
    <submittedName>
        <fullName evidence="4">Cytochrome P450 20A1-like</fullName>
    </submittedName>
</protein>
<name>A0ABM0MZH8_SACKO</name>
<evidence type="ECO:0000313" key="4">
    <source>
        <dbReference type="RefSeq" id="XP_006825419.1"/>
    </source>
</evidence>
<dbReference type="InterPro" id="IPR052666">
    <property type="entry name" value="CYP450_20A1-like"/>
</dbReference>
<sequence>MYSGHLNMLDFAIFAVTFAVVLIVAVVYLYPGSTRSTTIPGLTPADAKEGNLPDISAAGSFHQFLTTLHQEFGNIASFYYGTQLCVSLASPALWKQHLKVFDKPPDLFLFYQPMVGEGSLLYANKADGRSRRNLHSKCFNDDTMKKYCQAFNTASEEIKDKFSSMSKEEHIPICQYMTALALKTIIKTLFGKYFEDDRKVLELKKNFDICWHEIELRLNEEPTEGSARQKRFEKALENIQTLFCDVRRQCIDKPSSEKDRLFIDTLVASDCSEDEIVSDCITYLVGGFHTTAYLLSWGLYFLATDKDAQEKVSEEVDELLQQDGKIDNGNVNKLIYLNQVVKETLRCSILSPWTARYQDIDVEIGGHIISKNTPVMHALGVVLQDEAVWPEPKKFDPERFSADNSKDFDDVAFSPFGFAGRRTCPGSKYATIEAVIFLAELCHKFKWHMVEGQVVESKYGLVTHPKEEIWVTISKR</sequence>
<dbReference type="Pfam" id="PF00067">
    <property type="entry name" value="p450"/>
    <property type="match status" value="1"/>
</dbReference>
<keyword evidence="3" id="KW-1185">Reference proteome</keyword>
<dbReference type="PANTHER" id="PTHR24280:SF4">
    <property type="entry name" value="CYTOCHROME P450 20A1"/>
    <property type="match status" value="1"/>
</dbReference>
<feature type="transmembrane region" description="Helical" evidence="2">
    <location>
        <begin position="12"/>
        <end position="30"/>
    </location>
</feature>
<dbReference type="RefSeq" id="XP_006825419.1">
    <property type="nucleotide sequence ID" value="XM_006825356.1"/>
</dbReference>
<keyword evidence="2" id="KW-1133">Transmembrane helix</keyword>
<keyword evidence="2" id="KW-0812">Transmembrane</keyword>
<dbReference type="Gene3D" id="1.10.630.10">
    <property type="entry name" value="Cytochrome P450"/>
    <property type="match status" value="1"/>
</dbReference>
<dbReference type="InterPro" id="IPR002401">
    <property type="entry name" value="Cyt_P450_E_grp-I"/>
</dbReference>
<gene>
    <name evidence="4" type="primary">LOC102802734</name>
</gene>
<keyword evidence="2" id="KW-0472">Membrane</keyword>